<comment type="caution">
    <text evidence="2">The sequence shown here is derived from an EMBL/GenBank/DDBJ whole genome shotgun (WGS) entry which is preliminary data.</text>
</comment>
<dbReference type="AlphaFoldDB" id="A0A9X1MNU3"/>
<keyword evidence="1" id="KW-0812">Transmembrane</keyword>
<proteinExistence type="predicted"/>
<evidence type="ECO:0000256" key="1">
    <source>
        <dbReference type="SAM" id="Phobius"/>
    </source>
</evidence>
<evidence type="ECO:0000313" key="3">
    <source>
        <dbReference type="Proteomes" id="UP001139103"/>
    </source>
</evidence>
<sequence>MSDDGRSTTTEGKQPLAFLGQGAFYGYVATVMTLAALIILIVGVMSWFAKEPVLPRMNSLPGDEYRWGFLLLLAGSMAAFFWRLSLLRMRPLLRVGLEGIEVNLGVAYVPDFPTRWLTIFGWMRTSVGWIPWYEVKCVEARPSVTNFATRMGVNGGLVIEGAILPKSGEGPSPSGVPIGTSLAIITAEFRSTPGRVAEKIYPYLNDPQLRQTLPSLWET</sequence>
<keyword evidence="1" id="KW-1133">Transmembrane helix</keyword>
<protein>
    <submittedName>
        <fullName evidence="2">Uncharacterized protein</fullName>
    </submittedName>
</protein>
<feature type="transmembrane region" description="Helical" evidence="1">
    <location>
        <begin position="24"/>
        <end position="47"/>
    </location>
</feature>
<dbReference type="RefSeq" id="WP_230221131.1">
    <property type="nucleotide sequence ID" value="NZ_JAJKFT010000010.1"/>
</dbReference>
<accession>A0A9X1MNU3</accession>
<reference evidence="2" key="1">
    <citation type="submission" date="2021-11" db="EMBL/GenBank/DDBJ databases">
        <title>Genome sequence.</title>
        <authorList>
            <person name="Sun Q."/>
        </authorList>
    </citation>
    <scope>NUCLEOTIDE SEQUENCE</scope>
    <source>
        <strain evidence="2">JC732</strain>
    </source>
</reference>
<keyword evidence="1" id="KW-0472">Membrane</keyword>
<dbReference type="EMBL" id="JAJKFT010000010">
    <property type="protein sequence ID" value="MCC9630201.1"/>
    <property type="molecule type" value="Genomic_DNA"/>
</dbReference>
<feature type="transmembrane region" description="Helical" evidence="1">
    <location>
        <begin position="67"/>
        <end position="84"/>
    </location>
</feature>
<dbReference type="Proteomes" id="UP001139103">
    <property type="component" value="Unassembled WGS sequence"/>
</dbReference>
<keyword evidence="3" id="KW-1185">Reference proteome</keyword>
<evidence type="ECO:0000313" key="2">
    <source>
        <dbReference type="EMBL" id="MCC9630201.1"/>
    </source>
</evidence>
<organism evidence="2 3">
    <name type="scientific">Blastopirellula sediminis</name>
    <dbReference type="NCBI Taxonomy" id="2894196"/>
    <lineage>
        <taxon>Bacteria</taxon>
        <taxon>Pseudomonadati</taxon>
        <taxon>Planctomycetota</taxon>
        <taxon>Planctomycetia</taxon>
        <taxon>Pirellulales</taxon>
        <taxon>Pirellulaceae</taxon>
        <taxon>Blastopirellula</taxon>
    </lineage>
</organism>
<name>A0A9X1MNU3_9BACT</name>
<gene>
    <name evidence="2" type="ORF">LOC68_17540</name>
</gene>